<sequence length="123" mass="13977">MNRDYEFELRLAEAAHTEEQLRKLLDILIGEGEAVFASRSWRLGKRLTDIAATLLRPFGFEPAPAQDAAHWHRIVAAHDDALRRRRLLLDQLVADPDATVDVAALLATLWREAGDERVQQQEP</sequence>
<protein>
    <submittedName>
        <fullName evidence="1">Uncharacterized protein</fullName>
    </submittedName>
</protein>
<dbReference type="AlphaFoldDB" id="A0A9X3YK29"/>
<accession>A0A9X3YK29</accession>
<reference evidence="1" key="1">
    <citation type="submission" date="2023-02" db="EMBL/GenBank/DDBJ databases">
        <title>Tahibacter soli sp. nov. isolated from soil.</title>
        <authorList>
            <person name="Baek J.H."/>
            <person name="Lee J.K."/>
            <person name="Choi D.G."/>
            <person name="Jeon C.O."/>
        </authorList>
    </citation>
    <scope>NUCLEOTIDE SEQUENCE</scope>
    <source>
        <strain evidence="1">BL</strain>
    </source>
</reference>
<dbReference type="Proteomes" id="UP001139971">
    <property type="component" value="Unassembled WGS sequence"/>
</dbReference>
<comment type="caution">
    <text evidence="1">The sequence shown here is derived from an EMBL/GenBank/DDBJ whole genome shotgun (WGS) entry which is preliminary data.</text>
</comment>
<keyword evidence="2" id="KW-1185">Reference proteome</keyword>
<evidence type="ECO:0000313" key="2">
    <source>
        <dbReference type="Proteomes" id="UP001139971"/>
    </source>
</evidence>
<gene>
    <name evidence="1" type="ORF">OD750_015025</name>
</gene>
<dbReference type="RefSeq" id="WP_263541499.1">
    <property type="nucleotide sequence ID" value="NZ_JAOVZO020000018.1"/>
</dbReference>
<evidence type="ECO:0000313" key="1">
    <source>
        <dbReference type="EMBL" id="MDC8013854.1"/>
    </source>
</evidence>
<name>A0A9X3YK29_9GAMM</name>
<organism evidence="1 2">
    <name type="scientific">Tahibacter soli</name>
    <dbReference type="NCBI Taxonomy" id="2983605"/>
    <lineage>
        <taxon>Bacteria</taxon>
        <taxon>Pseudomonadati</taxon>
        <taxon>Pseudomonadota</taxon>
        <taxon>Gammaproteobacteria</taxon>
        <taxon>Lysobacterales</taxon>
        <taxon>Rhodanobacteraceae</taxon>
        <taxon>Tahibacter</taxon>
    </lineage>
</organism>
<proteinExistence type="predicted"/>
<dbReference type="EMBL" id="JAOVZO020000018">
    <property type="protein sequence ID" value="MDC8013854.1"/>
    <property type="molecule type" value="Genomic_DNA"/>
</dbReference>